<proteinExistence type="inferred from homology"/>
<comment type="cofactor">
    <cofactor evidence="1 9">
        <name>heme</name>
        <dbReference type="ChEBI" id="CHEBI:30413"/>
    </cofactor>
</comment>
<reference evidence="10" key="2">
    <citation type="submission" date="2020-11" db="EMBL/GenBank/DDBJ databases">
        <authorList>
            <consortium name="DOE Joint Genome Institute"/>
            <person name="Kuo A."/>
            <person name="Miyauchi S."/>
            <person name="Kiss E."/>
            <person name="Drula E."/>
            <person name="Kohler A."/>
            <person name="Sanchez-Garcia M."/>
            <person name="Andreopoulos B."/>
            <person name="Barry K.W."/>
            <person name="Bonito G."/>
            <person name="Buee M."/>
            <person name="Carver A."/>
            <person name="Chen C."/>
            <person name="Cichocki N."/>
            <person name="Clum A."/>
            <person name="Culley D."/>
            <person name="Crous P.W."/>
            <person name="Fauchery L."/>
            <person name="Girlanda M."/>
            <person name="Hayes R."/>
            <person name="Keri Z."/>
            <person name="Labutti K."/>
            <person name="Lipzen A."/>
            <person name="Lombard V."/>
            <person name="Magnuson J."/>
            <person name="Maillard F."/>
            <person name="Morin E."/>
            <person name="Murat C."/>
            <person name="Nolan M."/>
            <person name="Ohm R."/>
            <person name="Pangilinan J."/>
            <person name="Pereira M."/>
            <person name="Perotto S."/>
            <person name="Peter M."/>
            <person name="Riley R."/>
            <person name="Sitrit Y."/>
            <person name="Stielow B."/>
            <person name="Szollosi G."/>
            <person name="Zifcakova L."/>
            <person name="Stursova M."/>
            <person name="Spatafora J.W."/>
            <person name="Tedersoo L."/>
            <person name="Vaario L.-M."/>
            <person name="Yamada A."/>
            <person name="Yan M."/>
            <person name="Wang P."/>
            <person name="Xu J."/>
            <person name="Bruns T."/>
            <person name="Baldrian P."/>
            <person name="Vilgalys R."/>
            <person name="Henrissat B."/>
            <person name="Grigoriev I.V."/>
            <person name="Hibbett D."/>
            <person name="Nagy L.G."/>
            <person name="Martin F.M."/>
        </authorList>
    </citation>
    <scope>NUCLEOTIDE SEQUENCE</scope>
    <source>
        <strain evidence="10">UH-Tt-Lm1</strain>
    </source>
</reference>
<dbReference type="GO" id="GO:0005506">
    <property type="term" value="F:iron ion binding"/>
    <property type="evidence" value="ECO:0007669"/>
    <property type="project" value="InterPro"/>
</dbReference>
<sequence length="532" mass="59627">MFWTALFGLAAFFTSLVVLRVFRFFWRCATSPLQELPGPVSTSWLYGNVREYTEAGQTVLWDYWTEIYGNTFKFSTFFNVGPLFSAPALYTTDTAAMDYILTHQEDFVKPTDIKIALTLLGEGLVFAEGHTHKKQRRIMNPAFGPAQIRSLISVFSDKALQMCELWDSQIHDSSSDGVTMDVLAAMNRVTLDIVGLAGFGYKFDALESREDDLNSAFEAIMKTDNSPAQSTIIPLIGSIAPWIISIPFGVNVTRRRAKAIMDKMGMEIIQERKRELIEEEASGVKGAAGKDLLTLLIRANVRDKDGMSDEAVLAQIPTFLIAGHETTSAALTWTLFGLSANLNAQKKLREELLTLNTDAPTMDDLKTLKYLDMVVREALRLWSPVSSSKRVAVKDVVLPLRNGRVVRLNEGDEVRIPIHPMNTAKDVWGEDADEFNPDRWMSPSEAVKGTPGIWGNQMTFMGGSRACIGFQFAIYEIKAVLYALVRRFEFSLTMPASEVTWSNIPAIRKAYFRGREDKGPHMPLRVRPYVEA</sequence>
<dbReference type="GO" id="GO:0020037">
    <property type="term" value="F:heme binding"/>
    <property type="evidence" value="ECO:0007669"/>
    <property type="project" value="InterPro"/>
</dbReference>
<evidence type="ECO:0000313" key="10">
    <source>
        <dbReference type="EMBL" id="KAF9779796.1"/>
    </source>
</evidence>
<keyword evidence="5 9" id="KW-0479">Metal-binding</keyword>
<organism evidence="10 11">
    <name type="scientific">Thelephora terrestris</name>
    <dbReference type="NCBI Taxonomy" id="56493"/>
    <lineage>
        <taxon>Eukaryota</taxon>
        <taxon>Fungi</taxon>
        <taxon>Dikarya</taxon>
        <taxon>Basidiomycota</taxon>
        <taxon>Agaricomycotina</taxon>
        <taxon>Agaricomycetes</taxon>
        <taxon>Thelephorales</taxon>
        <taxon>Thelephoraceae</taxon>
        <taxon>Thelephora</taxon>
    </lineage>
</organism>
<dbReference type="PRINTS" id="PR00463">
    <property type="entry name" value="EP450I"/>
</dbReference>
<evidence type="ECO:0000256" key="2">
    <source>
        <dbReference type="ARBA" id="ARBA00005179"/>
    </source>
</evidence>
<evidence type="ECO:0000256" key="9">
    <source>
        <dbReference type="PIRSR" id="PIRSR602401-1"/>
    </source>
</evidence>
<dbReference type="GO" id="GO:0004497">
    <property type="term" value="F:monooxygenase activity"/>
    <property type="evidence" value="ECO:0007669"/>
    <property type="project" value="UniProtKB-KW"/>
</dbReference>
<dbReference type="EMBL" id="WIUZ02000018">
    <property type="protein sequence ID" value="KAF9779796.1"/>
    <property type="molecule type" value="Genomic_DNA"/>
</dbReference>
<gene>
    <name evidence="10" type="ORF">BJ322DRAFT_1205981</name>
</gene>
<reference evidence="10" key="1">
    <citation type="journal article" date="2020" name="Nat. Commun.">
        <title>Large-scale genome sequencing of mycorrhizal fungi provides insights into the early evolution of symbiotic traits.</title>
        <authorList>
            <person name="Miyauchi S."/>
            <person name="Kiss E."/>
            <person name="Kuo A."/>
            <person name="Drula E."/>
            <person name="Kohler A."/>
            <person name="Sanchez-Garcia M."/>
            <person name="Morin E."/>
            <person name="Andreopoulos B."/>
            <person name="Barry K.W."/>
            <person name="Bonito G."/>
            <person name="Buee M."/>
            <person name="Carver A."/>
            <person name="Chen C."/>
            <person name="Cichocki N."/>
            <person name="Clum A."/>
            <person name="Culley D."/>
            <person name="Crous P.W."/>
            <person name="Fauchery L."/>
            <person name="Girlanda M."/>
            <person name="Hayes R.D."/>
            <person name="Keri Z."/>
            <person name="LaButti K."/>
            <person name="Lipzen A."/>
            <person name="Lombard V."/>
            <person name="Magnuson J."/>
            <person name="Maillard F."/>
            <person name="Murat C."/>
            <person name="Nolan M."/>
            <person name="Ohm R.A."/>
            <person name="Pangilinan J."/>
            <person name="Pereira M.F."/>
            <person name="Perotto S."/>
            <person name="Peter M."/>
            <person name="Pfister S."/>
            <person name="Riley R."/>
            <person name="Sitrit Y."/>
            <person name="Stielow J.B."/>
            <person name="Szollosi G."/>
            <person name="Zifcakova L."/>
            <person name="Stursova M."/>
            <person name="Spatafora J.W."/>
            <person name="Tedersoo L."/>
            <person name="Vaario L.M."/>
            <person name="Yamada A."/>
            <person name="Yan M."/>
            <person name="Wang P."/>
            <person name="Xu J."/>
            <person name="Bruns T."/>
            <person name="Baldrian P."/>
            <person name="Vilgalys R."/>
            <person name="Dunand C."/>
            <person name="Henrissat B."/>
            <person name="Grigoriev I.V."/>
            <person name="Hibbett D."/>
            <person name="Nagy L.G."/>
            <person name="Martin F.M."/>
        </authorList>
    </citation>
    <scope>NUCLEOTIDE SEQUENCE</scope>
    <source>
        <strain evidence="10">UH-Tt-Lm1</strain>
    </source>
</reference>
<evidence type="ECO:0000256" key="5">
    <source>
        <dbReference type="ARBA" id="ARBA00022723"/>
    </source>
</evidence>
<dbReference type="SUPFAM" id="SSF48264">
    <property type="entry name" value="Cytochrome P450"/>
    <property type="match status" value="1"/>
</dbReference>
<evidence type="ECO:0000256" key="4">
    <source>
        <dbReference type="ARBA" id="ARBA00022617"/>
    </source>
</evidence>
<comment type="similarity">
    <text evidence="3">Belongs to the cytochrome P450 family.</text>
</comment>
<evidence type="ECO:0000256" key="3">
    <source>
        <dbReference type="ARBA" id="ARBA00010617"/>
    </source>
</evidence>
<evidence type="ECO:0000256" key="1">
    <source>
        <dbReference type="ARBA" id="ARBA00001971"/>
    </source>
</evidence>
<feature type="binding site" description="axial binding residue" evidence="9">
    <location>
        <position position="467"/>
    </location>
    <ligand>
        <name>heme</name>
        <dbReference type="ChEBI" id="CHEBI:30413"/>
    </ligand>
    <ligandPart>
        <name>Fe</name>
        <dbReference type="ChEBI" id="CHEBI:18248"/>
    </ligandPart>
</feature>
<dbReference type="Gene3D" id="1.10.630.10">
    <property type="entry name" value="Cytochrome P450"/>
    <property type="match status" value="1"/>
</dbReference>
<dbReference type="PRINTS" id="PR00385">
    <property type="entry name" value="P450"/>
</dbReference>
<dbReference type="Proteomes" id="UP000736335">
    <property type="component" value="Unassembled WGS sequence"/>
</dbReference>
<dbReference type="InterPro" id="IPR001128">
    <property type="entry name" value="Cyt_P450"/>
</dbReference>
<comment type="pathway">
    <text evidence="2">Secondary metabolite biosynthesis.</text>
</comment>
<protein>
    <submittedName>
        <fullName evidence="10">Cytochrome P450</fullName>
    </submittedName>
</protein>
<evidence type="ECO:0000313" key="11">
    <source>
        <dbReference type="Proteomes" id="UP000736335"/>
    </source>
</evidence>
<dbReference type="AlphaFoldDB" id="A0A9P6L2T6"/>
<dbReference type="InterPro" id="IPR036396">
    <property type="entry name" value="Cyt_P450_sf"/>
</dbReference>
<keyword evidence="8" id="KW-0503">Monooxygenase</keyword>
<dbReference type="InterPro" id="IPR002401">
    <property type="entry name" value="Cyt_P450_E_grp-I"/>
</dbReference>
<dbReference type="InterPro" id="IPR050121">
    <property type="entry name" value="Cytochrome_P450_monoxygenase"/>
</dbReference>
<dbReference type="OrthoDB" id="1470350at2759"/>
<accession>A0A9P6L2T6</accession>
<name>A0A9P6L2T6_9AGAM</name>
<dbReference type="PANTHER" id="PTHR24305">
    <property type="entry name" value="CYTOCHROME P450"/>
    <property type="match status" value="1"/>
</dbReference>
<keyword evidence="6" id="KW-0560">Oxidoreductase</keyword>
<evidence type="ECO:0000256" key="6">
    <source>
        <dbReference type="ARBA" id="ARBA00023002"/>
    </source>
</evidence>
<keyword evidence="4 9" id="KW-0349">Heme</keyword>
<keyword evidence="11" id="KW-1185">Reference proteome</keyword>
<comment type="caution">
    <text evidence="10">The sequence shown here is derived from an EMBL/GenBank/DDBJ whole genome shotgun (WGS) entry which is preliminary data.</text>
</comment>
<keyword evidence="7 9" id="KW-0408">Iron</keyword>
<evidence type="ECO:0000256" key="7">
    <source>
        <dbReference type="ARBA" id="ARBA00023004"/>
    </source>
</evidence>
<dbReference type="PANTHER" id="PTHR24305:SF166">
    <property type="entry name" value="CYTOCHROME P450 12A4, MITOCHONDRIAL-RELATED"/>
    <property type="match status" value="1"/>
</dbReference>
<dbReference type="Pfam" id="PF00067">
    <property type="entry name" value="p450"/>
    <property type="match status" value="1"/>
</dbReference>
<dbReference type="GO" id="GO:0016705">
    <property type="term" value="F:oxidoreductase activity, acting on paired donors, with incorporation or reduction of molecular oxygen"/>
    <property type="evidence" value="ECO:0007669"/>
    <property type="project" value="InterPro"/>
</dbReference>
<dbReference type="CDD" id="cd11069">
    <property type="entry name" value="CYP_FUM15-like"/>
    <property type="match status" value="1"/>
</dbReference>
<evidence type="ECO:0000256" key="8">
    <source>
        <dbReference type="ARBA" id="ARBA00023033"/>
    </source>
</evidence>